<organism evidence="3">
    <name type="scientific">Panstrongylus lignarius</name>
    <dbReference type="NCBI Taxonomy" id="156445"/>
    <lineage>
        <taxon>Eukaryota</taxon>
        <taxon>Metazoa</taxon>
        <taxon>Ecdysozoa</taxon>
        <taxon>Arthropoda</taxon>
        <taxon>Hexapoda</taxon>
        <taxon>Insecta</taxon>
        <taxon>Pterygota</taxon>
        <taxon>Neoptera</taxon>
        <taxon>Paraneoptera</taxon>
        <taxon>Hemiptera</taxon>
        <taxon>Heteroptera</taxon>
        <taxon>Panheteroptera</taxon>
        <taxon>Cimicomorpha</taxon>
        <taxon>Reduviidae</taxon>
        <taxon>Triatominae</taxon>
        <taxon>Panstrongylus</taxon>
    </lineage>
</organism>
<accession>A0A224Y1U4</accession>
<feature type="compositionally biased region" description="Pro residues" evidence="1">
    <location>
        <begin position="76"/>
        <end position="98"/>
    </location>
</feature>
<feature type="chain" id="PRO_5013121435" evidence="2">
    <location>
        <begin position="16"/>
        <end position="121"/>
    </location>
</feature>
<protein>
    <submittedName>
        <fullName evidence="3">Putative proline-rich receptor-like protein kinase perk2</fullName>
    </submittedName>
</protein>
<keyword evidence="3" id="KW-0418">Kinase</keyword>
<name>A0A224Y1U4_9HEMI</name>
<dbReference type="AlphaFoldDB" id="A0A224Y1U4"/>
<feature type="signal peptide" evidence="2">
    <location>
        <begin position="1"/>
        <end position="15"/>
    </location>
</feature>
<reference evidence="3" key="1">
    <citation type="journal article" date="2018" name="PLoS Negl. Trop. Dis.">
        <title>An insight into the salivary gland and fat body transcriptome of Panstrongylus lignarius (Hemiptera: Heteroptera), the main vector of Chagas disease in Peru.</title>
        <authorList>
            <person name="Nevoa J.C."/>
            <person name="Mendes M.T."/>
            <person name="da Silva M.V."/>
            <person name="Soares S.C."/>
            <person name="Oliveira C.J.F."/>
            <person name="Ribeiro J.M.C."/>
        </authorList>
    </citation>
    <scope>NUCLEOTIDE SEQUENCE</scope>
</reference>
<dbReference type="GO" id="GO:0016301">
    <property type="term" value="F:kinase activity"/>
    <property type="evidence" value="ECO:0007669"/>
    <property type="project" value="UniProtKB-KW"/>
</dbReference>
<dbReference type="EMBL" id="GFTR01002037">
    <property type="protein sequence ID" value="JAW14389.1"/>
    <property type="molecule type" value="Transcribed_RNA"/>
</dbReference>
<evidence type="ECO:0000256" key="2">
    <source>
        <dbReference type="SAM" id="SignalP"/>
    </source>
</evidence>
<evidence type="ECO:0000313" key="3">
    <source>
        <dbReference type="EMBL" id="JAW14389.1"/>
    </source>
</evidence>
<feature type="region of interest" description="Disordered" evidence="1">
    <location>
        <begin position="65"/>
        <end position="104"/>
    </location>
</feature>
<sequence length="121" mass="13128">MCMCLLGIFLVAVDGRVEMYLGCCRRLTGRLVSPNAPPPPLPSACFMPRLLVDGCLGPVPPIQARGRADTGRPLAPTLPPLPPPTTELPPPLLPPPLQPHRSKQYNGHAHIPLLPLLPFYY</sequence>
<proteinExistence type="predicted"/>
<keyword evidence="3" id="KW-0675">Receptor</keyword>
<keyword evidence="3" id="KW-0808">Transferase</keyword>
<keyword evidence="2" id="KW-0732">Signal</keyword>
<evidence type="ECO:0000256" key="1">
    <source>
        <dbReference type="SAM" id="MobiDB-lite"/>
    </source>
</evidence>